<protein>
    <submittedName>
        <fullName evidence="1">Uncharacterized protein</fullName>
    </submittedName>
</protein>
<dbReference type="EMBL" id="JH795140">
    <property type="protein sequence ID" value="ELQ64807.1"/>
    <property type="molecule type" value="Genomic_DNA"/>
</dbReference>
<accession>L7J9C0</accession>
<organism>
    <name type="scientific">Pyricularia oryzae (strain P131)</name>
    <name type="common">Rice blast fungus</name>
    <name type="synonym">Magnaporthe oryzae</name>
    <dbReference type="NCBI Taxonomy" id="1143193"/>
    <lineage>
        <taxon>Eukaryota</taxon>
        <taxon>Fungi</taxon>
        <taxon>Dikarya</taxon>
        <taxon>Ascomycota</taxon>
        <taxon>Pezizomycotina</taxon>
        <taxon>Sordariomycetes</taxon>
        <taxon>Sordariomycetidae</taxon>
        <taxon>Magnaporthales</taxon>
        <taxon>Pyriculariaceae</taxon>
        <taxon>Pyricularia</taxon>
    </lineage>
</organism>
<evidence type="ECO:0000313" key="1">
    <source>
        <dbReference type="EMBL" id="ELQ64807.1"/>
    </source>
</evidence>
<proteinExistence type="predicted"/>
<name>L7J9C0_PYRO1</name>
<dbReference type="AlphaFoldDB" id="L7J9C0"/>
<sequence length="59" mass="6352">MAAEFAWVAVGGGRLKFCLLSQLEHYEAAPEPSTAPRCFGKVRSVLELVKNGQSIITSS</sequence>
<reference evidence="1" key="1">
    <citation type="journal article" date="2012" name="PLoS Genet.">
        <title>Comparative analysis of the genomes of two field isolates of the rice blast fungus Magnaporthe oryzae.</title>
        <authorList>
            <person name="Xue M."/>
            <person name="Yang J."/>
            <person name="Li Z."/>
            <person name="Hu S."/>
            <person name="Yao N."/>
            <person name="Dean R.A."/>
            <person name="Zhao W."/>
            <person name="Shen M."/>
            <person name="Zhang H."/>
            <person name="Li C."/>
            <person name="Liu L."/>
            <person name="Cao L."/>
            <person name="Xu X."/>
            <person name="Xing Y."/>
            <person name="Hsiang T."/>
            <person name="Zhang Z."/>
            <person name="Xu J.R."/>
            <person name="Peng Y.L."/>
        </authorList>
    </citation>
    <scope>NUCLEOTIDE SEQUENCE [LARGE SCALE GENOMIC DNA]</scope>
    <source>
        <strain evidence="1">P131</strain>
    </source>
</reference>
<gene>
    <name evidence="1" type="ORF">OOW_P131scaffold00562g11</name>
</gene>